<keyword evidence="3" id="KW-1185">Reference proteome</keyword>
<keyword evidence="1" id="KW-1133">Transmembrane helix</keyword>
<gene>
    <name evidence="2" type="ORF">XENOCAPTIV_023033</name>
</gene>
<protein>
    <submittedName>
        <fullName evidence="2">Uncharacterized protein</fullName>
    </submittedName>
</protein>
<keyword evidence="1" id="KW-0812">Transmembrane</keyword>
<reference evidence="2 3" key="1">
    <citation type="submission" date="2021-06" db="EMBL/GenBank/DDBJ databases">
        <authorList>
            <person name="Palmer J.M."/>
        </authorList>
    </citation>
    <scope>NUCLEOTIDE SEQUENCE [LARGE SCALE GENOMIC DNA]</scope>
    <source>
        <strain evidence="2 3">XC_2019</strain>
        <tissue evidence="2">Muscle</tissue>
    </source>
</reference>
<sequence length="102" mass="11665">MVERRTSSSSPKCSSCKLWSFTIQTAASLLPASAAITPHIRTSEAYSDSGWAVLQIITLVDHFIYRRHSGIYNNTNIISIWFIYVFISIFFFYGFTQINVKM</sequence>
<organism evidence="2 3">
    <name type="scientific">Xenoophorus captivus</name>
    <dbReference type="NCBI Taxonomy" id="1517983"/>
    <lineage>
        <taxon>Eukaryota</taxon>
        <taxon>Metazoa</taxon>
        <taxon>Chordata</taxon>
        <taxon>Craniata</taxon>
        <taxon>Vertebrata</taxon>
        <taxon>Euteleostomi</taxon>
        <taxon>Actinopterygii</taxon>
        <taxon>Neopterygii</taxon>
        <taxon>Teleostei</taxon>
        <taxon>Neoteleostei</taxon>
        <taxon>Acanthomorphata</taxon>
        <taxon>Ovalentaria</taxon>
        <taxon>Atherinomorphae</taxon>
        <taxon>Cyprinodontiformes</taxon>
        <taxon>Goodeidae</taxon>
        <taxon>Xenoophorus</taxon>
    </lineage>
</organism>
<comment type="caution">
    <text evidence="2">The sequence shown here is derived from an EMBL/GenBank/DDBJ whole genome shotgun (WGS) entry which is preliminary data.</text>
</comment>
<keyword evidence="1" id="KW-0472">Membrane</keyword>
<evidence type="ECO:0000313" key="2">
    <source>
        <dbReference type="EMBL" id="MEQ2210959.1"/>
    </source>
</evidence>
<feature type="transmembrane region" description="Helical" evidence="1">
    <location>
        <begin position="77"/>
        <end position="96"/>
    </location>
</feature>
<dbReference type="EMBL" id="JAHRIN010055617">
    <property type="protein sequence ID" value="MEQ2210959.1"/>
    <property type="molecule type" value="Genomic_DNA"/>
</dbReference>
<evidence type="ECO:0000256" key="1">
    <source>
        <dbReference type="SAM" id="Phobius"/>
    </source>
</evidence>
<accession>A0ABV0RSG8</accession>
<dbReference type="Proteomes" id="UP001434883">
    <property type="component" value="Unassembled WGS sequence"/>
</dbReference>
<name>A0ABV0RSG8_9TELE</name>
<proteinExistence type="predicted"/>
<evidence type="ECO:0000313" key="3">
    <source>
        <dbReference type="Proteomes" id="UP001434883"/>
    </source>
</evidence>